<organism evidence="3 4">
    <name type="scientific">Fluviispira sanaruensis</name>
    <dbReference type="NCBI Taxonomy" id="2493639"/>
    <lineage>
        <taxon>Bacteria</taxon>
        <taxon>Pseudomonadati</taxon>
        <taxon>Bdellovibrionota</taxon>
        <taxon>Oligoflexia</taxon>
        <taxon>Silvanigrellales</taxon>
        <taxon>Silvanigrellaceae</taxon>
        <taxon>Fluviispira</taxon>
    </lineage>
</organism>
<comment type="similarity">
    <text evidence="1 2">Belongs to the UPF0178 family.</text>
</comment>
<evidence type="ECO:0000313" key="3">
    <source>
        <dbReference type="EMBL" id="BBH52539.1"/>
    </source>
</evidence>
<dbReference type="PANTHER" id="PTHR35146:SF1">
    <property type="entry name" value="UPF0178 PROTEIN YAII"/>
    <property type="match status" value="1"/>
</dbReference>
<evidence type="ECO:0000256" key="2">
    <source>
        <dbReference type="HAMAP-Rule" id="MF_00489"/>
    </source>
</evidence>
<dbReference type="AlphaFoldDB" id="A0A4P2VM84"/>
<reference evidence="3 4" key="1">
    <citation type="submission" date="2018-12" db="EMBL/GenBank/DDBJ databases">
        <title>Rubrispira sanarue gen. nov., sp., nov., a member of the order Silvanigrellales, isolated from a brackish lake in Hamamatsu Japan.</title>
        <authorList>
            <person name="Maejima Y."/>
            <person name="Iino T."/>
            <person name="Muraguchi Y."/>
            <person name="Fukuda K."/>
            <person name="Nojiri H."/>
            <person name="Ohkuma M."/>
            <person name="Moriuchi R."/>
            <person name="Dohra H."/>
            <person name="Kimbara K."/>
            <person name="Shintani M."/>
        </authorList>
    </citation>
    <scope>NUCLEOTIDE SEQUENCE [LARGE SCALE GENOMIC DNA]</scope>
    <source>
        <strain evidence="3 4">RF1110005</strain>
    </source>
</reference>
<dbReference type="NCBIfam" id="NF001095">
    <property type="entry name" value="PRK00124.1"/>
    <property type="match status" value="1"/>
</dbReference>
<accession>A0A4P2VM84</accession>
<keyword evidence="4" id="KW-1185">Reference proteome</keyword>
<dbReference type="PANTHER" id="PTHR35146">
    <property type="entry name" value="UPF0178 PROTEIN YAII"/>
    <property type="match status" value="1"/>
</dbReference>
<dbReference type="Pfam" id="PF02639">
    <property type="entry name" value="DUF188"/>
    <property type="match status" value="1"/>
</dbReference>
<evidence type="ECO:0000256" key="1">
    <source>
        <dbReference type="ARBA" id="ARBA00008522"/>
    </source>
</evidence>
<dbReference type="HAMAP" id="MF_00489">
    <property type="entry name" value="UPF0178"/>
    <property type="match status" value="1"/>
</dbReference>
<dbReference type="CDD" id="cd18720">
    <property type="entry name" value="PIN_YqxD-like"/>
    <property type="match status" value="1"/>
</dbReference>
<name>A0A4P2VM84_FLUSA</name>
<sequence>MKIWIDADACPAVIKEIVFKASERLSVEVCLVANQELKIPKSSLISMVKVAKGFDVADAYIVTNLNANDMVITADVPLAALVVEKGALAINPRGELYNEGNISERLSVRNFMQSMRESGLIQGGGPAQFNPADKQRFASTFDKYLHILIKKDKK</sequence>
<dbReference type="RefSeq" id="WP_130607131.1">
    <property type="nucleotide sequence ID" value="NZ_AP019368.1"/>
</dbReference>
<dbReference type="InterPro" id="IPR003791">
    <property type="entry name" value="UPF0178"/>
</dbReference>
<evidence type="ECO:0000313" key="4">
    <source>
        <dbReference type="Proteomes" id="UP000291236"/>
    </source>
</evidence>
<protein>
    <recommendedName>
        <fullName evidence="2">UPF0178 protein JCM31447_318300</fullName>
    </recommendedName>
</protein>
<dbReference type="OrthoDB" id="9798918at2"/>
<gene>
    <name evidence="3" type="ORF">JCM31447_318300</name>
</gene>
<proteinExistence type="inferred from homology"/>
<dbReference type="Proteomes" id="UP000291236">
    <property type="component" value="Chromosome"/>
</dbReference>
<dbReference type="KEGG" id="sbf:JCM31447_318300"/>
<dbReference type="EMBL" id="AP019368">
    <property type="protein sequence ID" value="BBH52539.1"/>
    <property type="molecule type" value="Genomic_DNA"/>
</dbReference>